<sequence length="32" mass="3812">MSNPIERLICFLSSPIEKMPYRDIDVTNWSQK</sequence>
<name>A0A0B0PC12_GOSAR</name>
<dbReference type="Proteomes" id="UP000032142">
    <property type="component" value="Unassembled WGS sequence"/>
</dbReference>
<accession>A0A0B0PC12</accession>
<proteinExistence type="predicted"/>
<gene>
    <name evidence="1" type="ORF">F383_26685</name>
</gene>
<organism evidence="1 2">
    <name type="scientific">Gossypium arboreum</name>
    <name type="common">Tree cotton</name>
    <name type="synonym">Gossypium nanking</name>
    <dbReference type="NCBI Taxonomy" id="29729"/>
    <lineage>
        <taxon>Eukaryota</taxon>
        <taxon>Viridiplantae</taxon>
        <taxon>Streptophyta</taxon>
        <taxon>Embryophyta</taxon>
        <taxon>Tracheophyta</taxon>
        <taxon>Spermatophyta</taxon>
        <taxon>Magnoliopsida</taxon>
        <taxon>eudicotyledons</taxon>
        <taxon>Gunneridae</taxon>
        <taxon>Pentapetalae</taxon>
        <taxon>rosids</taxon>
        <taxon>malvids</taxon>
        <taxon>Malvales</taxon>
        <taxon>Malvaceae</taxon>
        <taxon>Malvoideae</taxon>
        <taxon>Gossypium</taxon>
    </lineage>
</organism>
<keyword evidence="2" id="KW-1185">Reference proteome</keyword>
<evidence type="ECO:0000313" key="1">
    <source>
        <dbReference type="EMBL" id="KHG22367.1"/>
    </source>
</evidence>
<reference evidence="2" key="1">
    <citation type="submission" date="2014-09" db="EMBL/GenBank/DDBJ databases">
        <authorList>
            <person name="Mudge J."/>
            <person name="Ramaraj T."/>
            <person name="Lindquist I.E."/>
            <person name="Bharti A.K."/>
            <person name="Sundararajan A."/>
            <person name="Cameron C.T."/>
            <person name="Woodward J.E."/>
            <person name="May G.D."/>
            <person name="Brubaker C."/>
            <person name="Broadhvest J."/>
            <person name="Wilkins T.A."/>
        </authorList>
    </citation>
    <scope>NUCLEOTIDE SEQUENCE</scope>
    <source>
        <strain evidence="2">cv. AKA8401</strain>
    </source>
</reference>
<evidence type="ECO:0000313" key="2">
    <source>
        <dbReference type="Proteomes" id="UP000032142"/>
    </source>
</evidence>
<protein>
    <submittedName>
        <fullName evidence="1">Uncharacterized protein</fullName>
    </submittedName>
</protein>
<dbReference type="EMBL" id="KN421555">
    <property type="protein sequence ID" value="KHG22367.1"/>
    <property type="molecule type" value="Genomic_DNA"/>
</dbReference>
<dbReference type="AlphaFoldDB" id="A0A0B0PC12"/>